<sequence>MPFLHFIDCLKGHAAGEMTCYWVCTFANNQWKVSEELGDQVQDSSFYLALHGQTCRGTLFILDEKALPLTRSWCLFELYQSALLTEQRTGATGSTGTAFQGILLGTASGVMNYGQSSADLALKICRTLSTMKLEDATASCEKDKRMIDEAVSDHPGGFHAVNAFLIDAVKNALQQTETRFREDFAQLQQDLSEAWPEESLESQDSLVEAPSTTVLARFLRSVWKDE</sequence>
<protein>
    <submittedName>
        <fullName evidence="1">Crt protein</fullName>
    </submittedName>
</protein>
<keyword evidence="2" id="KW-1185">Reference proteome</keyword>
<name>A0A812L5L3_9DINO</name>
<dbReference type="EMBL" id="CAJNDS010000913">
    <property type="protein sequence ID" value="CAE7240551.1"/>
    <property type="molecule type" value="Genomic_DNA"/>
</dbReference>
<dbReference type="OrthoDB" id="446420at2759"/>
<accession>A0A812L5L3</accession>
<evidence type="ECO:0000313" key="1">
    <source>
        <dbReference type="EMBL" id="CAE7240551.1"/>
    </source>
</evidence>
<reference evidence="1" key="1">
    <citation type="submission" date="2021-02" db="EMBL/GenBank/DDBJ databases">
        <authorList>
            <person name="Dougan E. K."/>
            <person name="Rhodes N."/>
            <person name="Thang M."/>
            <person name="Chan C."/>
        </authorList>
    </citation>
    <scope>NUCLEOTIDE SEQUENCE</scope>
</reference>
<dbReference type="Proteomes" id="UP000604046">
    <property type="component" value="Unassembled WGS sequence"/>
</dbReference>
<gene>
    <name evidence="1" type="primary">crt</name>
    <name evidence="1" type="ORF">SNAT2548_LOCUS10788</name>
</gene>
<dbReference type="AlphaFoldDB" id="A0A812L5L3"/>
<comment type="caution">
    <text evidence="1">The sequence shown here is derived from an EMBL/GenBank/DDBJ whole genome shotgun (WGS) entry which is preliminary data.</text>
</comment>
<evidence type="ECO:0000313" key="2">
    <source>
        <dbReference type="Proteomes" id="UP000604046"/>
    </source>
</evidence>
<proteinExistence type="predicted"/>
<organism evidence="1 2">
    <name type="scientific">Symbiodinium natans</name>
    <dbReference type="NCBI Taxonomy" id="878477"/>
    <lineage>
        <taxon>Eukaryota</taxon>
        <taxon>Sar</taxon>
        <taxon>Alveolata</taxon>
        <taxon>Dinophyceae</taxon>
        <taxon>Suessiales</taxon>
        <taxon>Symbiodiniaceae</taxon>
        <taxon>Symbiodinium</taxon>
    </lineage>
</organism>